<dbReference type="SUPFAM" id="SSF51905">
    <property type="entry name" value="FAD/NAD(P)-binding domain"/>
    <property type="match status" value="1"/>
</dbReference>
<dbReference type="PRINTS" id="PR00368">
    <property type="entry name" value="FADPNR"/>
</dbReference>
<accession>A0A1S8LC31</accession>
<dbReference type="PANTHER" id="PTHR48105">
    <property type="entry name" value="THIOREDOXIN REDUCTASE 1-RELATED-RELATED"/>
    <property type="match status" value="1"/>
</dbReference>
<keyword evidence="4" id="KW-1185">Reference proteome</keyword>
<dbReference type="STRING" id="84029.CROST_13520"/>
<keyword evidence="1" id="KW-0285">Flavoprotein</keyword>
<name>A0A1S8LC31_9CLOT</name>
<evidence type="ECO:0000256" key="2">
    <source>
        <dbReference type="ARBA" id="ARBA00023002"/>
    </source>
</evidence>
<gene>
    <name evidence="3" type="primary">trxB_2</name>
    <name evidence="3" type="ORF">CROST_026870</name>
</gene>
<dbReference type="Proteomes" id="UP000190951">
    <property type="component" value="Chromosome"/>
</dbReference>
<dbReference type="InterPro" id="IPR050097">
    <property type="entry name" value="Ferredoxin-NADP_redctase_2"/>
</dbReference>
<protein>
    <submittedName>
        <fullName evidence="3">Thioredoxin reductase</fullName>
        <ecNumber evidence="3">1.8.1.9</ecNumber>
    </submittedName>
</protein>
<sequence>MIEFSIIIQLYSIEFDKIQFDKCLLNIISEVNDVDRYDVAIIGSGPAGLSAAINAVIRNKKVILFGNENLSNKLLKAPKINNYLGIYDISGIGLKEKFLEHVKHMNIEIKKERVNSIYSMGEYFALSVNEKMYEATSVIMASGVEFSKPLNGEEKLLGRGVGYCATCDAPLYKGKVVTIIGYTKEAEEDANYVSELAEKVYYLPMYKGQVNLKKYIEIIEDKPLEILGDDKVSYLKTYKDKIKTDAVFIIKDSVAPSQLVPGLLMDREHIAVDINMKTNIEGCFAAGDCAGKPYQYMKAAGQGQIAALNAVGYIDKIKLNK</sequence>
<dbReference type="Gene3D" id="3.50.50.60">
    <property type="entry name" value="FAD/NAD(P)-binding domain"/>
    <property type="match status" value="2"/>
</dbReference>
<reference evidence="3 4" key="1">
    <citation type="submission" date="2022-04" db="EMBL/GenBank/DDBJ databases">
        <title>Genome sequence of C. roseum typestrain.</title>
        <authorList>
            <person name="Poehlein A."/>
            <person name="Schoch T."/>
            <person name="Duerre P."/>
            <person name="Daniel R."/>
        </authorList>
    </citation>
    <scope>NUCLEOTIDE SEQUENCE [LARGE SCALE GENOMIC DNA]</scope>
    <source>
        <strain evidence="3 4">DSM 7320</strain>
    </source>
</reference>
<dbReference type="GO" id="GO:0004791">
    <property type="term" value="F:thioredoxin-disulfide reductase (NADPH) activity"/>
    <property type="evidence" value="ECO:0007669"/>
    <property type="project" value="UniProtKB-EC"/>
</dbReference>
<organism evidence="3 4">
    <name type="scientific">Clostridium felsineum</name>
    <dbReference type="NCBI Taxonomy" id="36839"/>
    <lineage>
        <taxon>Bacteria</taxon>
        <taxon>Bacillati</taxon>
        <taxon>Bacillota</taxon>
        <taxon>Clostridia</taxon>
        <taxon>Eubacteriales</taxon>
        <taxon>Clostridiaceae</taxon>
        <taxon>Clostridium</taxon>
    </lineage>
</organism>
<proteinExistence type="predicted"/>
<dbReference type="PRINTS" id="PR00469">
    <property type="entry name" value="PNDRDTASEII"/>
</dbReference>
<dbReference type="EC" id="1.8.1.9" evidence="3"/>
<dbReference type="Pfam" id="PF07992">
    <property type="entry name" value="Pyr_redox_2"/>
    <property type="match status" value="1"/>
</dbReference>
<evidence type="ECO:0000256" key="1">
    <source>
        <dbReference type="ARBA" id="ARBA00022630"/>
    </source>
</evidence>
<dbReference type="KEGG" id="crw:CROST_026870"/>
<evidence type="ECO:0000313" key="3">
    <source>
        <dbReference type="EMBL" id="URZ11970.1"/>
    </source>
</evidence>
<keyword evidence="2 3" id="KW-0560">Oxidoreductase</keyword>
<dbReference type="AlphaFoldDB" id="A0A1S8LC31"/>
<dbReference type="InterPro" id="IPR036188">
    <property type="entry name" value="FAD/NAD-bd_sf"/>
</dbReference>
<evidence type="ECO:0000313" key="4">
    <source>
        <dbReference type="Proteomes" id="UP000190951"/>
    </source>
</evidence>
<dbReference type="EMBL" id="CP096983">
    <property type="protein sequence ID" value="URZ11970.1"/>
    <property type="molecule type" value="Genomic_DNA"/>
</dbReference>
<dbReference type="InterPro" id="IPR023753">
    <property type="entry name" value="FAD/NAD-binding_dom"/>
</dbReference>